<dbReference type="InterPro" id="IPR001563">
    <property type="entry name" value="Peptidase_S10"/>
</dbReference>
<sequence>MRVLQSTCYLALAWAATGALGSLGEVPVVDGVFGGVPDASEPDSVGVQAWENPLAVPGKVRLVENSRLCEKTPGVYEAAGYADLTKSDSIWFWFFEARSNPETAPLVLWFNGGPGSSSMYGLFQAHGPCRIANDSSTVNPNPFSWNTNANVLYIDQPIGVGFSVGMPLKVGRSVDAARDVWDFLQIWLEDERFAKFKGRELGIWAESYGGHYGPAFARHFLNQNAALAEGTITGTHLNLTTLGIGNGLTDPLTQYASFVPYSAHNPYHPLVNNSVLLSGNNSWVSMGGCRDQIVACNAGGSDAVCSAAQSYCNNNVLGRLAGEYDVYYVPARDPDPYPADFSTWLNQNRGLIETQKIWVGTNYEVYGNFAKTGDWMRSSRGDLESVVNEGVKVLVYCGDADYILNYFGMEAMMDVLETKFSADYRGQAFQNYTVNGIVTGVYKNAGSLSYIRVFGAGHMVPAYTYGGLEVGEAALQMFDQFQLGKEGLIPT</sequence>
<accession>A0A8H5FL25</accession>
<comment type="caution">
    <text evidence="7">The sequence shown here is derived from an EMBL/GenBank/DDBJ whole genome shotgun (WGS) entry which is preliminary data.</text>
</comment>
<dbReference type="PROSITE" id="PS00131">
    <property type="entry name" value="CARBOXYPEPT_SER_SER"/>
    <property type="match status" value="1"/>
</dbReference>
<feature type="chain" id="PRO_5034356675" description="Carboxypeptidase" evidence="6">
    <location>
        <begin position="22"/>
        <end position="491"/>
    </location>
</feature>
<evidence type="ECO:0000313" key="7">
    <source>
        <dbReference type="EMBL" id="KAF5340557.1"/>
    </source>
</evidence>
<comment type="similarity">
    <text evidence="1 6">Belongs to the peptidase S10 family.</text>
</comment>
<name>A0A8H5FL25_9AGAR</name>
<organism evidence="7 8">
    <name type="scientific">Ephemerocybe angulata</name>
    <dbReference type="NCBI Taxonomy" id="980116"/>
    <lineage>
        <taxon>Eukaryota</taxon>
        <taxon>Fungi</taxon>
        <taxon>Dikarya</taxon>
        <taxon>Basidiomycota</taxon>
        <taxon>Agaricomycotina</taxon>
        <taxon>Agaricomycetes</taxon>
        <taxon>Agaricomycetidae</taxon>
        <taxon>Agaricales</taxon>
        <taxon>Agaricineae</taxon>
        <taxon>Psathyrellaceae</taxon>
        <taxon>Ephemerocybe</taxon>
    </lineage>
</organism>
<dbReference type="Pfam" id="PF00450">
    <property type="entry name" value="Peptidase_S10"/>
    <property type="match status" value="1"/>
</dbReference>
<dbReference type="PANTHER" id="PTHR11802:SF453">
    <property type="entry name" value="S1, PUTATIVE-RELATED"/>
    <property type="match status" value="1"/>
</dbReference>
<dbReference type="InterPro" id="IPR029058">
    <property type="entry name" value="AB_hydrolase_fold"/>
</dbReference>
<proteinExistence type="inferred from homology"/>
<gene>
    <name evidence="7" type="ORF">D9611_007308</name>
</gene>
<dbReference type="InterPro" id="IPR018202">
    <property type="entry name" value="Ser_caboxypep_ser_AS"/>
</dbReference>
<dbReference type="GO" id="GO:0004185">
    <property type="term" value="F:serine-type carboxypeptidase activity"/>
    <property type="evidence" value="ECO:0007669"/>
    <property type="project" value="UniProtKB-UniRule"/>
</dbReference>
<feature type="signal peptide" evidence="6">
    <location>
        <begin position="1"/>
        <end position="21"/>
    </location>
</feature>
<keyword evidence="4 6" id="KW-0378">Hydrolase</keyword>
<evidence type="ECO:0000256" key="5">
    <source>
        <dbReference type="ARBA" id="ARBA00023180"/>
    </source>
</evidence>
<evidence type="ECO:0000313" key="8">
    <source>
        <dbReference type="Proteomes" id="UP000541558"/>
    </source>
</evidence>
<dbReference type="PANTHER" id="PTHR11802">
    <property type="entry name" value="SERINE PROTEASE FAMILY S10 SERINE CARBOXYPEPTIDASE"/>
    <property type="match status" value="1"/>
</dbReference>
<dbReference type="Proteomes" id="UP000541558">
    <property type="component" value="Unassembled WGS sequence"/>
</dbReference>
<keyword evidence="2 6" id="KW-0121">Carboxypeptidase</keyword>
<dbReference type="OrthoDB" id="443318at2759"/>
<protein>
    <recommendedName>
        <fullName evidence="6">Carboxypeptidase</fullName>
        <ecNumber evidence="6">3.4.16.-</ecNumber>
    </recommendedName>
</protein>
<dbReference type="Gene3D" id="1.10.287.410">
    <property type="match status" value="1"/>
</dbReference>
<dbReference type="AlphaFoldDB" id="A0A8H5FL25"/>
<dbReference type="GO" id="GO:0000324">
    <property type="term" value="C:fungal-type vacuole"/>
    <property type="evidence" value="ECO:0007669"/>
    <property type="project" value="TreeGrafter"/>
</dbReference>
<evidence type="ECO:0000256" key="2">
    <source>
        <dbReference type="ARBA" id="ARBA00022645"/>
    </source>
</evidence>
<evidence type="ECO:0000256" key="1">
    <source>
        <dbReference type="ARBA" id="ARBA00009431"/>
    </source>
</evidence>
<dbReference type="GO" id="GO:0006508">
    <property type="term" value="P:proteolysis"/>
    <property type="evidence" value="ECO:0007669"/>
    <property type="project" value="UniProtKB-KW"/>
</dbReference>
<dbReference type="Gene3D" id="3.40.50.1820">
    <property type="entry name" value="alpha/beta hydrolase"/>
    <property type="match status" value="1"/>
</dbReference>
<dbReference type="EMBL" id="JAACJK010000003">
    <property type="protein sequence ID" value="KAF5340557.1"/>
    <property type="molecule type" value="Genomic_DNA"/>
</dbReference>
<evidence type="ECO:0000256" key="6">
    <source>
        <dbReference type="RuleBase" id="RU361156"/>
    </source>
</evidence>
<keyword evidence="8" id="KW-1185">Reference proteome</keyword>
<dbReference type="PRINTS" id="PR00724">
    <property type="entry name" value="CRBOXYPTASEC"/>
</dbReference>
<evidence type="ECO:0000256" key="4">
    <source>
        <dbReference type="ARBA" id="ARBA00022801"/>
    </source>
</evidence>
<keyword evidence="5" id="KW-0325">Glycoprotein</keyword>
<reference evidence="7 8" key="1">
    <citation type="journal article" date="2020" name="ISME J.">
        <title>Uncovering the hidden diversity of litter-decomposition mechanisms in mushroom-forming fungi.</title>
        <authorList>
            <person name="Floudas D."/>
            <person name="Bentzer J."/>
            <person name="Ahren D."/>
            <person name="Johansson T."/>
            <person name="Persson P."/>
            <person name="Tunlid A."/>
        </authorList>
    </citation>
    <scope>NUCLEOTIDE SEQUENCE [LARGE SCALE GENOMIC DNA]</scope>
    <source>
        <strain evidence="7 8">CBS 175.51</strain>
    </source>
</reference>
<keyword evidence="3 6" id="KW-0645">Protease</keyword>
<evidence type="ECO:0000256" key="3">
    <source>
        <dbReference type="ARBA" id="ARBA00022670"/>
    </source>
</evidence>
<dbReference type="SUPFAM" id="SSF53474">
    <property type="entry name" value="alpha/beta-Hydrolases"/>
    <property type="match status" value="1"/>
</dbReference>
<dbReference type="EC" id="3.4.16.-" evidence="6"/>
<keyword evidence="6" id="KW-0732">Signal</keyword>